<comment type="catalytic activity">
    <reaction evidence="4">
        <text>(S)-ureidoglycolate = urea + glyoxylate</text>
        <dbReference type="Rhea" id="RHEA:11304"/>
        <dbReference type="ChEBI" id="CHEBI:16199"/>
        <dbReference type="ChEBI" id="CHEBI:36655"/>
        <dbReference type="ChEBI" id="CHEBI:57296"/>
        <dbReference type="EC" id="4.3.2.3"/>
    </reaction>
</comment>
<sequence>MNKIKLTPEKLTTENFSQFGEVISIENKEFITINDGYANKYADLAQVDTQEENGQTSVHIFVATKRQFPLQITMLEKHPFFSQTFIPRGNTPFIVVVSPPAEEPVIENIRAFISNGEQGVNYSRGVWHFPLISVRDDAQFIVIDRKHVIDSDDIEQCIVHPIEDTNITLEFSL</sequence>
<dbReference type="InterPro" id="IPR047233">
    <property type="entry name" value="UAH_cupin"/>
</dbReference>
<dbReference type="GO" id="GO:0004848">
    <property type="term" value="F:ureidoglycolate hydrolase activity"/>
    <property type="evidence" value="ECO:0007669"/>
    <property type="project" value="InterPro"/>
</dbReference>
<comment type="subunit">
    <text evidence="1">Homodimer.</text>
</comment>
<organism evidence="5">
    <name type="scientific">marine metagenome</name>
    <dbReference type="NCBI Taxonomy" id="408172"/>
    <lineage>
        <taxon>unclassified sequences</taxon>
        <taxon>metagenomes</taxon>
        <taxon>ecological metagenomes</taxon>
    </lineage>
</organism>
<dbReference type="SUPFAM" id="SSF51182">
    <property type="entry name" value="RmlC-like cupins"/>
    <property type="match status" value="1"/>
</dbReference>
<evidence type="ECO:0008006" key="6">
    <source>
        <dbReference type="Google" id="ProtNLM"/>
    </source>
</evidence>
<evidence type="ECO:0000256" key="2">
    <source>
        <dbReference type="ARBA" id="ARBA00022631"/>
    </source>
</evidence>
<dbReference type="InterPro" id="IPR024060">
    <property type="entry name" value="Ureidoglycolate_lyase_dom_sf"/>
</dbReference>
<name>A0A382QKP2_9ZZZZ</name>
<reference evidence="5" key="1">
    <citation type="submission" date="2018-05" db="EMBL/GenBank/DDBJ databases">
        <authorList>
            <person name="Lanie J.A."/>
            <person name="Ng W.-L."/>
            <person name="Kazmierczak K.M."/>
            <person name="Andrzejewski T.M."/>
            <person name="Davidsen T.M."/>
            <person name="Wayne K.J."/>
            <person name="Tettelin H."/>
            <person name="Glass J.I."/>
            <person name="Rusch D."/>
            <person name="Podicherti R."/>
            <person name="Tsui H.-C.T."/>
            <person name="Winkler M.E."/>
        </authorList>
    </citation>
    <scope>NUCLEOTIDE SEQUENCE</scope>
</reference>
<dbReference type="InterPro" id="IPR011051">
    <property type="entry name" value="RmlC_Cupin_sf"/>
</dbReference>
<dbReference type="InterPro" id="IPR007247">
    <property type="entry name" value="Ureidogly_lyase"/>
</dbReference>
<dbReference type="GO" id="GO:0050385">
    <property type="term" value="F:ureidoglycolate lyase activity"/>
    <property type="evidence" value="ECO:0007669"/>
    <property type="project" value="UniProtKB-EC"/>
</dbReference>
<evidence type="ECO:0000256" key="1">
    <source>
        <dbReference type="ARBA" id="ARBA00011738"/>
    </source>
</evidence>
<gene>
    <name evidence="5" type="ORF">METZ01_LOCUS338948</name>
</gene>
<dbReference type="EMBL" id="UINC01115225">
    <property type="protein sequence ID" value="SVC86094.1"/>
    <property type="molecule type" value="Genomic_DNA"/>
</dbReference>
<keyword evidence="3" id="KW-0456">Lyase</keyword>
<accession>A0A382QKP2</accession>
<keyword evidence="2" id="KW-0659">Purine metabolism</keyword>
<evidence type="ECO:0000313" key="5">
    <source>
        <dbReference type="EMBL" id="SVC86094.1"/>
    </source>
</evidence>
<dbReference type="CDD" id="cd20298">
    <property type="entry name" value="cupin_UAH"/>
    <property type="match status" value="1"/>
</dbReference>
<protein>
    <recommendedName>
        <fullName evidence="6">Ureidoglycolate hydrolase</fullName>
    </recommendedName>
</protein>
<dbReference type="PANTHER" id="PTHR21221:SF1">
    <property type="entry name" value="UREIDOGLYCOLATE LYASE"/>
    <property type="match status" value="1"/>
</dbReference>
<dbReference type="PANTHER" id="PTHR21221">
    <property type="entry name" value="UREIDOGLYCOLATE HYDROLASE"/>
    <property type="match status" value="1"/>
</dbReference>
<dbReference type="GO" id="GO:0000256">
    <property type="term" value="P:allantoin catabolic process"/>
    <property type="evidence" value="ECO:0007669"/>
    <property type="project" value="InterPro"/>
</dbReference>
<dbReference type="PIRSF" id="PIRSF017306">
    <property type="entry name" value="Ureidogly_hydro"/>
    <property type="match status" value="1"/>
</dbReference>
<proteinExistence type="predicted"/>
<evidence type="ECO:0000256" key="4">
    <source>
        <dbReference type="ARBA" id="ARBA00047684"/>
    </source>
</evidence>
<evidence type="ECO:0000256" key="3">
    <source>
        <dbReference type="ARBA" id="ARBA00023239"/>
    </source>
</evidence>
<dbReference type="GO" id="GO:0006144">
    <property type="term" value="P:purine nucleobase metabolic process"/>
    <property type="evidence" value="ECO:0007669"/>
    <property type="project" value="UniProtKB-KW"/>
</dbReference>
<dbReference type="Gene3D" id="2.60.120.480">
    <property type="entry name" value="Ureidoglycolate hydrolase"/>
    <property type="match status" value="1"/>
</dbReference>
<dbReference type="Pfam" id="PF04115">
    <property type="entry name" value="Ureidogly_lyase"/>
    <property type="match status" value="1"/>
</dbReference>
<dbReference type="AlphaFoldDB" id="A0A382QKP2"/>